<evidence type="ECO:0000313" key="1">
    <source>
        <dbReference type="EMBL" id="QFZ29320.1"/>
    </source>
</evidence>
<accession>A0ACD0WPU8</accession>
<sequence length="357" mass="39942">MILNSVLIYTVPILLGYMIFKMASKSAVEQVASTGASAAKSAIPNPKPFPAFFFSHGGPTFMYGNEDSDLGAFNKIKDIGAQIKNEWKPDYIIVVSAHWQSKSPKLIEVAVPSSNGSQDLQENSLIYDFYGFPRYMYTEQFHTMNSRFVSEQISQQLKSSGFDSRLTTRGIDHGTWVPLKVAFSEYNALKPLPKGEKPQLDLPETSLVQVSLPGWDDDFESQFKLGQALSYFRDNQIWDPVKEKYLKGMVICSGMTVHNLRELGLAMSVGKPMPYASAFNSLLKKTMVNGPDLLERLEKLKKENKSLLYKAHPTLEHFAPIVVGGGLVSGHEHDKIKEIYTSATLSLGWGIYRFGDY</sequence>
<reference evidence="2" key="1">
    <citation type="journal article" date="2019" name="MBio">
        <title>Comparative genomics for the elucidation of multidrug resistance (MDR) in Candida lusitaniae.</title>
        <authorList>
            <person name="Kannan A."/>
            <person name="Asner S.A."/>
            <person name="Trachsel E."/>
            <person name="Kelly S."/>
            <person name="Parker J."/>
            <person name="Sanglard D."/>
        </authorList>
    </citation>
    <scope>NUCLEOTIDE SEQUENCE [LARGE SCALE GENOMIC DNA]</scope>
    <source>
        <strain evidence="2">P1</strain>
    </source>
</reference>
<dbReference type="EMBL" id="CP038488">
    <property type="protein sequence ID" value="QFZ29320.1"/>
    <property type="molecule type" value="Genomic_DNA"/>
</dbReference>
<evidence type="ECO:0000313" key="2">
    <source>
        <dbReference type="Proteomes" id="UP000326582"/>
    </source>
</evidence>
<proteinExistence type="predicted"/>
<gene>
    <name evidence="1" type="ORF">EJF14_50555</name>
</gene>
<protein>
    <submittedName>
        <fullName evidence="1">4,5-DOPA dioxygenase extradiol-like protein</fullName>
    </submittedName>
</protein>
<name>A0ACD0WPU8_CLALS</name>
<organism evidence="1 2">
    <name type="scientific">Clavispora lusitaniae</name>
    <name type="common">Candida lusitaniae</name>
    <dbReference type="NCBI Taxonomy" id="36911"/>
    <lineage>
        <taxon>Eukaryota</taxon>
        <taxon>Fungi</taxon>
        <taxon>Dikarya</taxon>
        <taxon>Ascomycota</taxon>
        <taxon>Saccharomycotina</taxon>
        <taxon>Pichiomycetes</taxon>
        <taxon>Metschnikowiaceae</taxon>
        <taxon>Clavispora</taxon>
    </lineage>
</organism>
<dbReference type="Proteomes" id="UP000326582">
    <property type="component" value="Chromosome 5"/>
</dbReference>
<keyword evidence="2" id="KW-1185">Reference proteome</keyword>